<keyword evidence="5" id="KW-1185">Reference proteome</keyword>
<dbReference type="InterPro" id="IPR013098">
    <property type="entry name" value="Ig_I-set"/>
</dbReference>
<dbReference type="PANTHER" id="PTHR45080">
    <property type="entry name" value="CONTACTIN 5"/>
    <property type="match status" value="1"/>
</dbReference>
<dbReference type="GO" id="GO:0050808">
    <property type="term" value="P:synapse organization"/>
    <property type="evidence" value="ECO:0007669"/>
    <property type="project" value="TreeGrafter"/>
</dbReference>
<dbReference type="InterPro" id="IPR050958">
    <property type="entry name" value="Cell_Adh-Cytoskel_Orgn"/>
</dbReference>
<dbReference type="PROSITE" id="PS51257">
    <property type="entry name" value="PROKAR_LIPOPROTEIN"/>
    <property type="match status" value="1"/>
</dbReference>
<dbReference type="GO" id="GO:0007156">
    <property type="term" value="P:homophilic cell adhesion via plasma membrane adhesion molecules"/>
    <property type="evidence" value="ECO:0007669"/>
    <property type="project" value="TreeGrafter"/>
</dbReference>
<dbReference type="Pfam" id="PF13927">
    <property type="entry name" value="Ig_3"/>
    <property type="match status" value="2"/>
</dbReference>
<feature type="domain" description="Ig-like" evidence="3">
    <location>
        <begin position="209"/>
        <end position="297"/>
    </location>
</feature>
<evidence type="ECO:0000256" key="1">
    <source>
        <dbReference type="ARBA" id="ARBA00023319"/>
    </source>
</evidence>
<dbReference type="GO" id="GO:0005886">
    <property type="term" value="C:plasma membrane"/>
    <property type="evidence" value="ECO:0007669"/>
    <property type="project" value="TreeGrafter"/>
</dbReference>
<dbReference type="OrthoDB" id="10062932at2759"/>
<dbReference type="InterPro" id="IPR007110">
    <property type="entry name" value="Ig-like_dom"/>
</dbReference>
<organism evidence="4 5">
    <name type="scientific">Cotesia typhae</name>
    <dbReference type="NCBI Taxonomy" id="2053667"/>
    <lineage>
        <taxon>Eukaryota</taxon>
        <taxon>Metazoa</taxon>
        <taxon>Ecdysozoa</taxon>
        <taxon>Arthropoda</taxon>
        <taxon>Hexapoda</taxon>
        <taxon>Insecta</taxon>
        <taxon>Pterygota</taxon>
        <taxon>Neoptera</taxon>
        <taxon>Endopterygota</taxon>
        <taxon>Hymenoptera</taxon>
        <taxon>Apocrita</taxon>
        <taxon>Ichneumonoidea</taxon>
        <taxon>Braconidae</taxon>
        <taxon>Microgastrinae</taxon>
        <taxon>Cotesia</taxon>
    </lineage>
</organism>
<proteinExistence type="predicted"/>
<dbReference type="SMART" id="SM00409">
    <property type="entry name" value="IG"/>
    <property type="match status" value="3"/>
</dbReference>
<protein>
    <recommendedName>
        <fullName evidence="3">Ig-like domain-containing protein</fullName>
    </recommendedName>
</protein>
<dbReference type="CDD" id="cd00096">
    <property type="entry name" value="Ig"/>
    <property type="match status" value="1"/>
</dbReference>
<feature type="signal peptide" evidence="2">
    <location>
        <begin position="1"/>
        <end position="21"/>
    </location>
</feature>
<dbReference type="GO" id="GO:0043025">
    <property type="term" value="C:neuronal cell body"/>
    <property type="evidence" value="ECO:0007669"/>
    <property type="project" value="TreeGrafter"/>
</dbReference>
<reference evidence="4" key="1">
    <citation type="submission" date="2020-03" db="EMBL/GenBank/DDBJ databases">
        <authorList>
            <person name="Chebbi M.A."/>
            <person name="Drezen J.M."/>
        </authorList>
    </citation>
    <scope>NUCLEOTIDE SEQUENCE</scope>
    <source>
        <tissue evidence="4">Whole body</tissue>
    </source>
</reference>
<evidence type="ECO:0000313" key="4">
    <source>
        <dbReference type="EMBL" id="KAG8040696.1"/>
    </source>
</evidence>
<dbReference type="InterPro" id="IPR003961">
    <property type="entry name" value="FN3_dom"/>
</dbReference>
<dbReference type="PANTHER" id="PTHR45080:SF4">
    <property type="entry name" value="GH03113P"/>
    <property type="match status" value="1"/>
</dbReference>
<dbReference type="Proteomes" id="UP000729913">
    <property type="component" value="Unassembled WGS sequence"/>
</dbReference>
<dbReference type="Pfam" id="PF07679">
    <property type="entry name" value="I-set"/>
    <property type="match status" value="1"/>
</dbReference>
<dbReference type="FunFam" id="2.60.40.10:FF:000107">
    <property type="entry name" value="Myosin, light chain kinase a"/>
    <property type="match status" value="1"/>
</dbReference>
<name>A0A8J5V0S1_9HYME</name>
<comment type="caution">
    <text evidence="4">The sequence shown here is derived from an EMBL/GenBank/DDBJ whole genome shotgun (WGS) entry which is preliminary data.</text>
</comment>
<dbReference type="GO" id="GO:0008046">
    <property type="term" value="F:axon guidance receptor activity"/>
    <property type="evidence" value="ECO:0007669"/>
    <property type="project" value="TreeGrafter"/>
</dbReference>
<evidence type="ECO:0000313" key="5">
    <source>
        <dbReference type="Proteomes" id="UP000729913"/>
    </source>
</evidence>
<keyword evidence="2" id="KW-0732">Signal</keyword>
<dbReference type="PROSITE" id="PS50835">
    <property type="entry name" value="IG_LIKE"/>
    <property type="match status" value="3"/>
</dbReference>
<dbReference type="GO" id="GO:0030424">
    <property type="term" value="C:axon"/>
    <property type="evidence" value="ECO:0007669"/>
    <property type="project" value="TreeGrafter"/>
</dbReference>
<dbReference type="CDD" id="cd00063">
    <property type="entry name" value="FN3"/>
    <property type="match status" value="1"/>
</dbReference>
<dbReference type="InterPro" id="IPR003598">
    <property type="entry name" value="Ig_sub2"/>
</dbReference>
<dbReference type="AlphaFoldDB" id="A0A8J5V0S1"/>
<evidence type="ECO:0000259" key="3">
    <source>
        <dbReference type="PROSITE" id="PS50835"/>
    </source>
</evidence>
<dbReference type="InterPro" id="IPR003599">
    <property type="entry name" value="Ig_sub"/>
</dbReference>
<keyword evidence="1" id="KW-0393">Immunoglobulin domain</keyword>
<dbReference type="SMART" id="SM00408">
    <property type="entry name" value="IGc2"/>
    <property type="match status" value="3"/>
</dbReference>
<evidence type="ECO:0000256" key="2">
    <source>
        <dbReference type="SAM" id="SignalP"/>
    </source>
</evidence>
<dbReference type="EMBL" id="JAAOIC020000020">
    <property type="protein sequence ID" value="KAG8040696.1"/>
    <property type="molecule type" value="Genomic_DNA"/>
</dbReference>
<feature type="domain" description="Ig-like" evidence="3">
    <location>
        <begin position="3"/>
        <end position="116"/>
    </location>
</feature>
<feature type="domain" description="Ig-like" evidence="3">
    <location>
        <begin position="121"/>
        <end position="202"/>
    </location>
</feature>
<feature type="chain" id="PRO_5035319535" description="Ig-like domain-containing protein" evidence="2">
    <location>
        <begin position="22"/>
        <end position="466"/>
    </location>
</feature>
<reference evidence="4" key="2">
    <citation type="submission" date="2021-04" db="EMBL/GenBank/DDBJ databases">
        <title>Genome-wide patterns of bracovirus chromosomal integration into multiple host tissues during parasitism.</title>
        <authorList>
            <person name="Chebbi M.A.C."/>
        </authorList>
    </citation>
    <scope>NUCLEOTIDE SEQUENCE</scope>
    <source>
        <tissue evidence="4">Whole body</tissue>
    </source>
</reference>
<gene>
    <name evidence="4" type="ORF">G9C98_002692</name>
</gene>
<sequence length="466" mass="52416">MVPRWIICVTVVGIWISSCKSSNSAQTAVKTFQNNTVILPCHVESLGVQTIVRWWREDTLLADSSDPNLIHLPRIKMWDNMSLEVSQVQPQDSGKYVCQASRPAPWGHVTQVQTIEVLYPPSIHSVPEAGELEVNFGDEVEMACIAKGVPYPSISWRMKDEEMKLLDERSKLRFRADNRTLSGRYTCVADNGIGEPAMANIDLRIRYKPEIESKKSWIHASPGIRAQLDCKVTAYPDAKVDWFIENERITYSSRIVKFIAGQVHSLVIRNVRPSDYGYYVCRATNDLGVSETSIELSGIANAAVFKESNPIATNAYNFIWEVDSYIPIIEYQFWFRKHSTADRGRDWHKLFIPSGSDAIGPLHGKSFNLTGLTAATHYEALILSRNRYGWSKPSKILRFATEGAARKDHYKVEAAYEGSPLAVVMNDSPTPRSETLNSASIVNTRDSTLNIVLVVFLLSISLEQLL</sequence>
<accession>A0A8J5V0S1</accession>